<comment type="caution">
    <text evidence="2">The sequence shown here is derived from an EMBL/GenBank/DDBJ whole genome shotgun (WGS) entry which is preliminary data.</text>
</comment>
<protein>
    <submittedName>
        <fullName evidence="2">Uncharacterized protein</fullName>
    </submittedName>
</protein>
<reference evidence="2 3" key="1">
    <citation type="submission" date="2024-03" db="EMBL/GenBank/DDBJ databases">
        <title>Adaptation during the transition from Ophiocordyceps entomopathogen to insect associate is accompanied by gene loss and intensified selection.</title>
        <authorList>
            <person name="Ward C.M."/>
            <person name="Onetto C.A."/>
            <person name="Borneman A.R."/>
        </authorList>
    </citation>
    <scope>NUCLEOTIDE SEQUENCE [LARGE SCALE GENOMIC DNA]</scope>
    <source>
        <strain evidence="2">AWRI1</strain>
        <tissue evidence="2">Single Adult Female</tissue>
    </source>
</reference>
<accession>A0AAN9TWQ2</accession>
<dbReference type="EMBL" id="JBBCAQ010000022">
    <property type="protein sequence ID" value="KAK7590571.1"/>
    <property type="molecule type" value="Genomic_DNA"/>
</dbReference>
<evidence type="ECO:0000256" key="1">
    <source>
        <dbReference type="SAM" id="MobiDB-lite"/>
    </source>
</evidence>
<dbReference type="Proteomes" id="UP001367676">
    <property type="component" value="Unassembled WGS sequence"/>
</dbReference>
<proteinExistence type="predicted"/>
<keyword evidence="3" id="KW-1185">Reference proteome</keyword>
<evidence type="ECO:0000313" key="2">
    <source>
        <dbReference type="EMBL" id="KAK7590571.1"/>
    </source>
</evidence>
<evidence type="ECO:0000313" key="3">
    <source>
        <dbReference type="Proteomes" id="UP001367676"/>
    </source>
</evidence>
<name>A0AAN9TWQ2_9HEMI</name>
<feature type="compositionally biased region" description="Gly residues" evidence="1">
    <location>
        <begin position="10"/>
        <end position="28"/>
    </location>
</feature>
<sequence>MLILTNYGSEGQGGGGPGGTSGQGGQGGQNPSMMVDVNDILTQMFYLGRQCDQFEYTMMEYEQEIYPNNMAVYDNNLSSLKLMHLEIVQSSCNTIRVSEQAMYLEQSIST</sequence>
<feature type="region of interest" description="Disordered" evidence="1">
    <location>
        <begin position="8"/>
        <end position="32"/>
    </location>
</feature>
<gene>
    <name evidence="2" type="ORF">V9T40_002184</name>
</gene>
<dbReference type="AlphaFoldDB" id="A0AAN9TWQ2"/>
<organism evidence="2 3">
    <name type="scientific">Parthenolecanium corni</name>
    <dbReference type="NCBI Taxonomy" id="536013"/>
    <lineage>
        <taxon>Eukaryota</taxon>
        <taxon>Metazoa</taxon>
        <taxon>Ecdysozoa</taxon>
        <taxon>Arthropoda</taxon>
        <taxon>Hexapoda</taxon>
        <taxon>Insecta</taxon>
        <taxon>Pterygota</taxon>
        <taxon>Neoptera</taxon>
        <taxon>Paraneoptera</taxon>
        <taxon>Hemiptera</taxon>
        <taxon>Sternorrhyncha</taxon>
        <taxon>Coccoidea</taxon>
        <taxon>Coccidae</taxon>
        <taxon>Parthenolecanium</taxon>
    </lineage>
</organism>